<feature type="compositionally biased region" description="Low complexity" evidence="10">
    <location>
        <begin position="348"/>
        <end position="364"/>
    </location>
</feature>
<feature type="compositionally biased region" description="Basic and acidic residues" evidence="10">
    <location>
        <begin position="326"/>
        <end position="346"/>
    </location>
</feature>
<dbReference type="SUPFAM" id="SSF54928">
    <property type="entry name" value="RNA-binding domain, RBD"/>
    <property type="match status" value="1"/>
</dbReference>
<evidence type="ECO:0000256" key="4">
    <source>
        <dbReference type="ARBA" id="ARBA00022664"/>
    </source>
</evidence>
<organism evidence="12 13">
    <name type="scientific">Eptatretus burgeri</name>
    <name type="common">Inshore hagfish</name>
    <dbReference type="NCBI Taxonomy" id="7764"/>
    <lineage>
        <taxon>Eukaryota</taxon>
        <taxon>Metazoa</taxon>
        <taxon>Chordata</taxon>
        <taxon>Craniata</taxon>
        <taxon>Vertebrata</taxon>
        <taxon>Cyclostomata</taxon>
        <taxon>Myxini</taxon>
        <taxon>Myxiniformes</taxon>
        <taxon>Myxinidae</taxon>
        <taxon>Eptatretinae</taxon>
        <taxon>Eptatretus</taxon>
    </lineage>
</organism>
<dbReference type="InterPro" id="IPR035979">
    <property type="entry name" value="RBD_domain_sf"/>
</dbReference>
<reference evidence="12" key="1">
    <citation type="submission" date="2025-08" db="UniProtKB">
        <authorList>
            <consortium name="Ensembl"/>
        </authorList>
    </citation>
    <scope>IDENTIFICATION</scope>
</reference>
<evidence type="ECO:0000256" key="9">
    <source>
        <dbReference type="PROSITE-ProRule" id="PRU00176"/>
    </source>
</evidence>
<dbReference type="GO" id="GO:0003729">
    <property type="term" value="F:mRNA binding"/>
    <property type="evidence" value="ECO:0007669"/>
    <property type="project" value="TreeGrafter"/>
</dbReference>
<evidence type="ECO:0000256" key="5">
    <source>
        <dbReference type="ARBA" id="ARBA00022737"/>
    </source>
</evidence>
<dbReference type="GO" id="GO:0005737">
    <property type="term" value="C:cytoplasm"/>
    <property type="evidence" value="ECO:0007669"/>
    <property type="project" value="TreeGrafter"/>
</dbReference>
<evidence type="ECO:0000313" key="13">
    <source>
        <dbReference type="Proteomes" id="UP000694388"/>
    </source>
</evidence>
<dbReference type="GeneTree" id="ENSGT00940000156213"/>
<dbReference type="GO" id="GO:0006397">
    <property type="term" value="P:mRNA processing"/>
    <property type="evidence" value="ECO:0007669"/>
    <property type="project" value="UniProtKB-KW"/>
</dbReference>
<dbReference type="InterPro" id="IPR000504">
    <property type="entry name" value="RRM_dom"/>
</dbReference>
<dbReference type="Ensembl" id="ENSEBUT00000009146.1">
    <property type="protein sequence ID" value="ENSEBUP00000008637.1"/>
    <property type="gene ID" value="ENSEBUG00000005588.1"/>
</dbReference>
<keyword evidence="3" id="KW-0597">Phosphoprotein</keyword>
<feature type="compositionally biased region" description="Basic and acidic residues" evidence="10">
    <location>
        <begin position="170"/>
        <end position="181"/>
    </location>
</feature>
<keyword evidence="7" id="KW-0508">mRNA splicing</keyword>
<reference evidence="12" key="2">
    <citation type="submission" date="2025-09" db="UniProtKB">
        <authorList>
            <consortium name="Ensembl"/>
        </authorList>
    </citation>
    <scope>IDENTIFICATION</scope>
</reference>
<dbReference type="OMA" id="HQPAKAH"/>
<keyword evidence="13" id="KW-1185">Reference proteome</keyword>
<comment type="similarity">
    <text evidence="2">Belongs to the splicing factor SR family.</text>
</comment>
<dbReference type="PROSITE" id="PS50102">
    <property type="entry name" value="RRM"/>
    <property type="match status" value="2"/>
</dbReference>
<keyword evidence="4" id="KW-0507">mRNA processing</keyword>
<evidence type="ECO:0000259" key="11">
    <source>
        <dbReference type="PROSITE" id="PS50102"/>
    </source>
</evidence>
<sequence length="375" mass="42706">MARVYVGKLNYQARERDVERFFKGYGRMVDISLKSGFAFVEFEDSRDASDAVSHLNGRELMGMRVVVEHARPPRPGGPLPPMWSAGFGGRRSGYGPPMRTDYRLIVENLSSRCSWQDLKDHMRQAGEVTYADTHRRRPSEGVIEYRTYADMKRAMDTLQGTELYGRKIHLTLEKPTRDRSGTRSQSRSRSRTPRQSRSASRSYSDGGDQARSRSRQQSHSQSRSRSGSEDNQPKRSRSSAVDGPKSKTRSHSRSRSRRSRSPSRRSHSPARKRSRSLTPRRSSPPVERTSRSPQAKRSCSPNVACSRSASKSRSRSPANLNRSRSPARDKVRERDLGRERRRERGGRQRVMSRSPTKSHSSSRSPADRSRSVSPR</sequence>
<evidence type="ECO:0000256" key="3">
    <source>
        <dbReference type="ARBA" id="ARBA00022553"/>
    </source>
</evidence>
<proteinExistence type="inferred from homology"/>
<dbReference type="PANTHER" id="PTHR23003">
    <property type="entry name" value="RNA RECOGNITION MOTIF RRM DOMAIN CONTAINING PROTEIN"/>
    <property type="match status" value="1"/>
</dbReference>
<keyword evidence="8" id="KW-0539">Nucleus</keyword>
<dbReference type="GO" id="GO:0008380">
    <property type="term" value="P:RNA splicing"/>
    <property type="evidence" value="ECO:0007669"/>
    <property type="project" value="UniProtKB-KW"/>
</dbReference>
<protein>
    <recommendedName>
        <fullName evidence="11">RRM domain-containing protein</fullName>
    </recommendedName>
</protein>
<dbReference type="PANTHER" id="PTHR23003:SF51">
    <property type="entry name" value="SERINE-ARGININE PROTEIN 55"/>
    <property type="match status" value="1"/>
</dbReference>
<feature type="compositionally biased region" description="Polar residues" evidence="10">
    <location>
        <begin position="291"/>
        <end position="305"/>
    </location>
</feature>
<dbReference type="CDD" id="cd12337">
    <property type="entry name" value="RRM1_SRSF4_like"/>
    <property type="match status" value="1"/>
</dbReference>
<dbReference type="GO" id="GO:0005634">
    <property type="term" value="C:nucleus"/>
    <property type="evidence" value="ECO:0007669"/>
    <property type="project" value="UniProtKB-SubCell"/>
</dbReference>
<dbReference type="InterPro" id="IPR050374">
    <property type="entry name" value="RRT5_SRSF_SR"/>
</dbReference>
<evidence type="ECO:0000256" key="7">
    <source>
        <dbReference type="ARBA" id="ARBA00023187"/>
    </source>
</evidence>
<keyword evidence="5" id="KW-0677">Repeat</keyword>
<evidence type="ECO:0000256" key="6">
    <source>
        <dbReference type="ARBA" id="ARBA00022884"/>
    </source>
</evidence>
<keyword evidence="6 9" id="KW-0694">RNA-binding</keyword>
<evidence type="ECO:0000256" key="2">
    <source>
        <dbReference type="ARBA" id="ARBA00010269"/>
    </source>
</evidence>
<feature type="compositionally biased region" description="Basic and acidic residues" evidence="10">
    <location>
        <begin position="365"/>
        <end position="375"/>
    </location>
</feature>
<feature type="compositionally biased region" description="Basic residues" evidence="10">
    <location>
        <begin position="246"/>
        <end position="275"/>
    </location>
</feature>
<dbReference type="Proteomes" id="UP000694388">
    <property type="component" value="Unplaced"/>
</dbReference>
<feature type="region of interest" description="Disordered" evidence="10">
    <location>
        <begin position="167"/>
        <end position="375"/>
    </location>
</feature>
<dbReference type="InterPro" id="IPR012677">
    <property type="entry name" value="Nucleotide-bd_a/b_plait_sf"/>
</dbReference>
<dbReference type="AlphaFoldDB" id="A0A8C4Q1R4"/>
<feature type="domain" description="RRM" evidence="11">
    <location>
        <begin position="2"/>
        <end position="72"/>
    </location>
</feature>
<evidence type="ECO:0000256" key="10">
    <source>
        <dbReference type="SAM" id="MobiDB-lite"/>
    </source>
</evidence>
<feature type="compositionally biased region" description="Low complexity" evidence="10">
    <location>
        <begin position="215"/>
        <end position="225"/>
    </location>
</feature>
<dbReference type="FunFam" id="3.30.70.330:FF:000028">
    <property type="entry name" value="Putative serine/arginine-rich splicing factor 4"/>
    <property type="match status" value="1"/>
</dbReference>
<comment type="subcellular location">
    <subcellularLocation>
        <location evidence="1">Nucleus</location>
    </subcellularLocation>
</comment>
<evidence type="ECO:0000256" key="1">
    <source>
        <dbReference type="ARBA" id="ARBA00004123"/>
    </source>
</evidence>
<evidence type="ECO:0000256" key="8">
    <source>
        <dbReference type="ARBA" id="ARBA00023242"/>
    </source>
</evidence>
<dbReference type="SMART" id="SM00360">
    <property type="entry name" value="RRM"/>
    <property type="match status" value="2"/>
</dbReference>
<feature type="compositionally biased region" description="Low complexity" evidence="10">
    <location>
        <begin position="276"/>
        <end position="285"/>
    </location>
</feature>
<evidence type="ECO:0000313" key="12">
    <source>
        <dbReference type="Ensembl" id="ENSEBUP00000008637.1"/>
    </source>
</evidence>
<dbReference type="Gene3D" id="3.30.70.330">
    <property type="match status" value="2"/>
</dbReference>
<dbReference type="Pfam" id="PF00076">
    <property type="entry name" value="RRM_1"/>
    <property type="match status" value="2"/>
</dbReference>
<name>A0A8C4Q1R4_EPTBU</name>
<accession>A0A8C4Q1R4</accession>
<feature type="domain" description="RRM" evidence="11">
    <location>
        <begin position="102"/>
        <end position="175"/>
    </location>
</feature>